<organism evidence="5 6">
    <name type="scientific">Mesomycoplasma neurolyticum</name>
    <dbReference type="NCBI Taxonomy" id="2120"/>
    <lineage>
        <taxon>Bacteria</taxon>
        <taxon>Bacillati</taxon>
        <taxon>Mycoplasmatota</taxon>
        <taxon>Mycoplasmoidales</taxon>
        <taxon>Metamycoplasmataceae</taxon>
        <taxon>Mesomycoplasma</taxon>
    </lineage>
</organism>
<keyword evidence="2" id="KW-0547">Nucleotide-binding</keyword>
<dbReference type="EC" id="3.6.3.-" evidence="5"/>
<dbReference type="PANTHER" id="PTHR42734">
    <property type="entry name" value="METAL TRANSPORT SYSTEM ATP-BINDING PROTEIN TM_0124-RELATED"/>
    <property type="match status" value="1"/>
</dbReference>
<keyword evidence="6" id="KW-1185">Reference proteome</keyword>
<dbReference type="InterPro" id="IPR003439">
    <property type="entry name" value="ABC_transporter-like_ATP-bd"/>
</dbReference>
<dbReference type="PROSITE" id="PS00211">
    <property type="entry name" value="ABC_TRANSPORTER_1"/>
    <property type="match status" value="1"/>
</dbReference>
<gene>
    <name evidence="5" type="primary">lolD</name>
    <name evidence="5" type="ORF">NCTC10166_00327</name>
</gene>
<evidence type="ECO:0000313" key="6">
    <source>
        <dbReference type="Proteomes" id="UP000289440"/>
    </source>
</evidence>
<dbReference type="RefSeq" id="WP_129719754.1">
    <property type="nucleotide sequence ID" value="NZ_LR214951.1"/>
</dbReference>
<evidence type="ECO:0000256" key="3">
    <source>
        <dbReference type="ARBA" id="ARBA00022840"/>
    </source>
</evidence>
<dbReference type="SUPFAM" id="SSF52540">
    <property type="entry name" value="P-loop containing nucleoside triphosphate hydrolases"/>
    <property type="match status" value="1"/>
</dbReference>
<dbReference type="PROSITE" id="PS50893">
    <property type="entry name" value="ABC_TRANSPORTER_2"/>
    <property type="match status" value="1"/>
</dbReference>
<keyword evidence="1" id="KW-0813">Transport</keyword>
<dbReference type="GO" id="GO:0016887">
    <property type="term" value="F:ATP hydrolysis activity"/>
    <property type="evidence" value="ECO:0007669"/>
    <property type="project" value="InterPro"/>
</dbReference>
<keyword evidence="5" id="KW-0378">Hydrolase</keyword>
<dbReference type="AlphaFoldDB" id="A0A449A551"/>
<dbReference type="Proteomes" id="UP000289440">
    <property type="component" value="Chromosome"/>
</dbReference>
<name>A0A449A551_9BACT</name>
<dbReference type="KEGG" id="mnu:NCTC10166_00327"/>
<dbReference type="EMBL" id="LR214951">
    <property type="protein sequence ID" value="VEU59359.1"/>
    <property type="molecule type" value="Genomic_DNA"/>
</dbReference>
<protein>
    <submittedName>
        <fullName evidence="5">ABC transporter ATP-binding protein</fullName>
        <ecNumber evidence="5">3.6.3.-</ecNumber>
    </submittedName>
</protein>
<dbReference type="InterPro" id="IPR017871">
    <property type="entry name" value="ABC_transporter-like_CS"/>
</dbReference>
<dbReference type="OrthoDB" id="389713at2"/>
<proteinExistence type="predicted"/>
<feature type="domain" description="ABC transporter" evidence="4">
    <location>
        <begin position="4"/>
        <end position="249"/>
    </location>
</feature>
<dbReference type="InterPro" id="IPR027417">
    <property type="entry name" value="P-loop_NTPase"/>
</dbReference>
<dbReference type="SMART" id="SM00382">
    <property type="entry name" value="AAA"/>
    <property type="match status" value="1"/>
</dbReference>
<evidence type="ECO:0000256" key="1">
    <source>
        <dbReference type="ARBA" id="ARBA00022448"/>
    </source>
</evidence>
<dbReference type="Gene3D" id="3.40.50.300">
    <property type="entry name" value="P-loop containing nucleotide triphosphate hydrolases"/>
    <property type="match status" value="1"/>
</dbReference>
<keyword evidence="3 5" id="KW-0067">ATP-binding</keyword>
<dbReference type="GO" id="GO:0005524">
    <property type="term" value="F:ATP binding"/>
    <property type="evidence" value="ECO:0007669"/>
    <property type="project" value="UniProtKB-KW"/>
</dbReference>
<evidence type="ECO:0000259" key="4">
    <source>
        <dbReference type="PROSITE" id="PS50893"/>
    </source>
</evidence>
<accession>A0A449A551</accession>
<dbReference type="InterPro" id="IPR003593">
    <property type="entry name" value="AAA+_ATPase"/>
</dbReference>
<evidence type="ECO:0000313" key="5">
    <source>
        <dbReference type="EMBL" id="VEU59359.1"/>
    </source>
</evidence>
<sequence length="249" mass="28838">MKKIVINNVNASSKKDNEKLLYDLNLEIKENEFIAVIGSSGSGKTSFFNLIINELKILSGNIFFNNKNYFDFNKKEIKSFKQSVGYLNQKPNLLYEEDVYHNIKKFYNLQTNNFFKLFNIITQKDFDFIKGILKQFLIEDFIFTPVSNLSGGQQQRVEIAKLLIKKSQIILADEPTTGLDYKTSETVLKSLKTLSQLQKTITLVNIHDLSLISDKYFSRVIAFKKGRIALDISIDQFNLKTIKEKKIYE</sequence>
<dbReference type="Pfam" id="PF00005">
    <property type="entry name" value="ABC_tran"/>
    <property type="match status" value="1"/>
</dbReference>
<reference evidence="5 6" key="1">
    <citation type="submission" date="2019-01" db="EMBL/GenBank/DDBJ databases">
        <authorList>
            <consortium name="Pathogen Informatics"/>
        </authorList>
    </citation>
    <scope>NUCLEOTIDE SEQUENCE [LARGE SCALE GENOMIC DNA]</scope>
    <source>
        <strain evidence="5 6">NCTC10166</strain>
    </source>
</reference>
<evidence type="ECO:0000256" key="2">
    <source>
        <dbReference type="ARBA" id="ARBA00022741"/>
    </source>
</evidence>
<dbReference type="InterPro" id="IPR050153">
    <property type="entry name" value="Metal_Ion_Import_ABC"/>
</dbReference>